<keyword evidence="3" id="KW-0732">Signal</keyword>
<dbReference type="AlphaFoldDB" id="A0A0H2R8M5"/>
<dbReference type="Proteomes" id="UP000053477">
    <property type="component" value="Unassembled WGS sequence"/>
</dbReference>
<reference evidence="4 5" key="1">
    <citation type="submission" date="2015-04" db="EMBL/GenBank/DDBJ databases">
        <title>Complete genome sequence of Schizopora paradoxa KUC8140, a cosmopolitan wood degrader in East Asia.</title>
        <authorList>
            <consortium name="DOE Joint Genome Institute"/>
            <person name="Min B."/>
            <person name="Park H."/>
            <person name="Jang Y."/>
            <person name="Kim J.-J."/>
            <person name="Kim K.H."/>
            <person name="Pangilinan J."/>
            <person name="Lipzen A."/>
            <person name="Riley R."/>
            <person name="Grigoriev I.V."/>
            <person name="Spatafora J.W."/>
            <person name="Choi I.-G."/>
        </authorList>
    </citation>
    <scope>NUCLEOTIDE SEQUENCE [LARGE SCALE GENOMIC DNA]</scope>
    <source>
        <strain evidence="4 5">KUC8140</strain>
    </source>
</reference>
<evidence type="ECO:0000256" key="1">
    <source>
        <dbReference type="SAM" id="MobiDB-lite"/>
    </source>
</evidence>
<keyword evidence="5" id="KW-1185">Reference proteome</keyword>
<keyword evidence="2" id="KW-0472">Membrane</keyword>
<keyword evidence="2" id="KW-0812">Transmembrane</keyword>
<organism evidence="4 5">
    <name type="scientific">Schizopora paradoxa</name>
    <dbReference type="NCBI Taxonomy" id="27342"/>
    <lineage>
        <taxon>Eukaryota</taxon>
        <taxon>Fungi</taxon>
        <taxon>Dikarya</taxon>
        <taxon>Basidiomycota</taxon>
        <taxon>Agaricomycotina</taxon>
        <taxon>Agaricomycetes</taxon>
        <taxon>Hymenochaetales</taxon>
        <taxon>Schizoporaceae</taxon>
        <taxon>Schizopora</taxon>
    </lineage>
</organism>
<evidence type="ECO:0000256" key="2">
    <source>
        <dbReference type="SAM" id="Phobius"/>
    </source>
</evidence>
<evidence type="ECO:0000256" key="3">
    <source>
        <dbReference type="SAM" id="SignalP"/>
    </source>
</evidence>
<sequence length="368" mass="40088">MNLVGILWVASVLYTPVASRASSVPHLRQKRDVVSNATCLGVFSWMSNSKGQDPCLVSAWLLSQCASGSWFIPKLPNASFLYGFGGSGSGDPNVCACSWAVYNTLQACAFCQGIEFGLSIITWVEYNDSCKADQITEGPWPPNVIIPIETSIPFWAEENPDFWPNSRFDPTSAQTLLAAQGKPDLSQADRVFKSRPLRKGAIIGGALGGAFLVILGLECYFWRCRRIKRKALEGTLAVPAYLRSLDSIDQPEDIAIPITSDNNLNTGSTSKQNPVSREILGQPFVANTSYPTKTRPPRIPRLPSGASQPEHVIQPFVFADPPDLSINPFIVPANENGVDELQHTNLEAPPSRNEEENPPAYSSIIPIG</sequence>
<dbReference type="EMBL" id="KQ086103">
    <property type="protein sequence ID" value="KLO08169.1"/>
    <property type="molecule type" value="Genomic_DNA"/>
</dbReference>
<evidence type="ECO:0000313" key="4">
    <source>
        <dbReference type="EMBL" id="KLO08169.1"/>
    </source>
</evidence>
<proteinExistence type="predicted"/>
<dbReference type="STRING" id="27342.A0A0H2R8M5"/>
<feature type="chain" id="PRO_5005201754" evidence="3">
    <location>
        <begin position="22"/>
        <end position="368"/>
    </location>
</feature>
<evidence type="ECO:0000313" key="5">
    <source>
        <dbReference type="Proteomes" id="UP000053477"/>
    </source>
</evidence>
<gene>
    <name evidence="4" type="ORF">SCHPADRAFT_944661</name>
</gene>
<protein>
    <submittedName>
        <fullName evidence="4">Uncharacterized protein</fullName>
    </submittedName>
</protein>
<name>A0A0H2R8M5_9AGAM</name>
<dbReference type="OrthoDB" id="2526171at2759"/>
<feature type="signal peptide" evidence="3">
    <location>
        <begin position="1"/>
        <end position="21"/>
    </location>
</feature>
<dbReference type="InParanoid" id="A0A0H2R8M5"/>
<keyword evidence="2" id="KW-1133">Transmembrane helix</keyword>
<feature type="region of interest" description="Disordered" evidence="1">
    <location>
        <begin position="347"/>
        <end position="368"/>
    </location>
</feature>
<accession>A0A0H2R8M5</accession>
<feature type="transmembrane region" description="Helical" evidence="2">
    <location>
        <begin position="200"/>
        <end position="222"/>
    </location>
</feature>